<organism evidence="2 3">
    <name type="scientific">Cysteiniphilum litorale</name>
    <dbReference type="NCBI Taxonomy" id="2056700"/>
    <lineage>
        <taxon>Bacteria</taxon>
        <taxon>Pseudomonadati</taxon>
        <taxon>Pseudomonadota</taxon>
        <taxon>Gammaproteobacteria</taxon>
        <taxon>Thiotrichales</taxon>
        <taxon>Fastidiosibacteraceae</taxon>
        <taxon>Cysteiniphilum</taxon>
    </lineage>
</organism>
<dbReference type="Proteomes" id="UP000636949">
    <property type="component" value="Unassembled WGS sequence"/>
</dbReference>
<comment type="caution">
    <text evidence="2">The sequence shown here is derived from an EMBL/GenBank/DDBJ whole genome shotgun (WGS) entry which is preliminary data.</text>
</comment>
<name>A0A8J3E8E0_9GAMM</name>
<evidence type="ECO:0000256" key="1">
    <source>
        <dbReference type="SAM" id="SignalP"/>
    </source>
</evidence>
<proteinExistence type="predicted"/>
<keyword evidence="1" id="KW-0732">Signal</keyword>
<accession>A0A8J3E8E0</accession>
<reference evidence="2" key="2">
    <citation type="submission" date="2020-09" db="EMBL/GenBank/DDBJ databases">
        <authorList>
            <person name="Sun Q."/>
            <person name="Zhou Y."/>
        </authorList>
    </citation>
    <scope>NUCLEOTIDE SEQUENCE</scope>
    <source>
        <strain evidence="2">CGMCC 1.15758</strain>
    </source>
</reference>
<gene>
    <name evidence="2" type="ORF">GCM10010995_07290</name>
</gene>
<sequence length="126" mass="13604">MGNINRAILISLASEAIILSSTVYADTTQSINSVESLGQAISQSKARDLSVTPSNAVQQQANAEMFYKSPGQILHENRNLMTGGDNNNDSNNINGISNQQDVVTPCYVESYTPCYSNHSDCGRGSW</sequence>
<dbReference type="RefSeq" id="WP_117002095.1">
    <property type="nucleotide sequence ID" value="NZ_BMJS01000005.1"/>
</dbReference>
<dbReference type="AlphaFoldDB" id="A0A8J3E8E0"/>
<dbReference type="EMBL" id="BMJS01000005">
    <property type="protein sequence ID" value="GGF92676.1"/>
    <property type="molecule type" value="Genomic_DNA"/>
</dbReference>
<keyword evidence="3" id="KW-1185">Reference proteome</keyword>
<evidence type="ECO:0000313" key="2">
    <source>
        <dbReference type="EMBL" id="GGF92676.1"/>
    </source>
</evidence>
<feature type="chain" id="PRO_5035216052" evidence="1">
    <location>
        <begin position="26"/>
        <end position="126"/>
    </location>
</feature>
<evidence type="ECO:0000313" key="3">
    <source>
        <dbReference type="Proteomes" id="UP000636949"/>
    </source>
</evidence>
<reference evidence="2" key="1">
    <citation type="journal article" date="2014" name="Int. J. Syst. Evol. Microbiol.">
        <title>Complete genome sequence of Corynebacterium casei LMG S-19264T (=DSM 44701T), isolated from a smear-ripened cheese.</title>
        <authorList>
            <consortium name="US DOE Joint Genome Institute (JGI-PGF)"/>
            <person name="Walter F."/>
            <person name="Albersmeier A."/>
            <person name="Kalinowski J."/>
            <person name="Ruckert C."/>
        </authorList>
    </citation>
    <scope>NUCLEOTIDE SEQUENCE</scope>
    <source>
        <strain evidence="2">CGMCC 1.15758</strain>
    </source>
</reference>
<feature type="signal peptide" evidence="1">
    <location>
        <begin position="1"/>
        <end position="25"/>
    </location>
</feature>
<protein>
    <submittedName>
        <fullName evidence="2">Uncharacterized protein</fullName>
    </submittedName>
</protein>